<comment type="caution">
    <text evidence="2">The sequence shown here is derived from an EMBL/GenBank/DDBJ whole genome shotgun (WGS) entry which is preliminary data.</text>
</comment>
<keyword evidence="4" id="KW-1185">Reference proteome</keyword>
<dbReference type="EMBL" id="CAXDID020000148">
    <property type="protein sequence ID" value="CAL6041105.1"/>
    <property type="molecule type" value="Genomic_DNA"/>
</dbReference>
<reference evidence="3 4" key="2">
    <citation type="submission" date="2024-07" db="EMBL/GenBank/DDBJ databases">
        <authorList>
            <person name="Akdeniz Z."/>
        </authorList>
    </citation>
    <scope>NUCLEOTIDE SEQUENCE [LARGE SCALE GENOMIC DNA]</scope>
</reference>
<dbReference type="EMBL" id="CATOUU010000990">
    <property type="protein sequence ID" value="CAI9965415.1"/>
    <property type="molecule type" value="Genomic_DNA"/>
</dbReference>
<evidence type="ECO:0000256" key="1">
    <source>
        <dbReference type="SAM" id="MobiDB-lite"/>
    </source>
</evidence>
<evidence type="ECO:0000313" key="4">
    <source>
        <dbReference type="Proteomes" id="UP001642409"/>
    </source>
</evidence>
<name>A0AA86QVJ8_9EUKA</name>
<evidence type="ECO:0000313" key="2">
    <source>
        <dbReference type="EMBL" id="CAI9965415.1"/>
    </source>
</evidence>
<organism evidence="2">
    <name type="scientific">Hexamita inflata</name>
    <dbReference type="NCBI Taxonomy" id="28002"/>
    <lineage>
        <taxon>Eukaryota</taxon>
        <taxon>Metamonada</taxon>
        <taxon>Diplomonadida</taxon>
        <taxon>Hexamitidae</taxon>
        <taxon>Hexamitinae</taxon>
        <taxon>Hexamita</taxon>
    </lineage>
</organism>
<accession>A0AA86QVJ8</accession>
<dbReference type="Proteomes" id="UP001642409">
    <property type="component" value="Unassembled WGS sequence"/>
</dbReference>
<protein>
    <submittedName>
        <fullName evidence="3">Hypothetical_protein</fullName>
    </submittedName>
</protein>
<gene>
    <name evidence="3" type="ORF">HINF_LOCUS38758</name>
    <name evidence="2" type="ORF">HINF_LOCUS53060</name>
</gene>
<sequence>MTFLTQSRLQFQGSQSQPSALSQKSNTHLILPIPHQHICDSHITYVQELQSNYQWIQEKAKLIVIVQKLKEDILSNGAHIPEPQDNVPFNDVTNGEIPWRTTINMSKPQIISPQDYSSQIQPSDNPISVIEQVCPTVDQQYRYKVVSNLFRLVNERMPLITRLYNRPIYDSSKILVPDSDFFRRFHPLPDSGFKKGLRLHTNLSGSFLWQTMDIYPIYQALIKINGTEFDDITIQLARVCRQYTENIIDYPDHHIVTIQSTSFGGQICLIPLQAGFYNYNRKPCKYAHKLGISFYLNNIKPLVHYIFVLCYKRDQQNTNGSNECCVDANC</sequence>
<proteinExistence type="predicted"/>
<evidence type="ECO:0000313" key="3">
    <source>
        <dbReference type="EMBL" id="CAL6041105.1"/>
    </source>
</evidence>
<dbReference type="AlphaFoldDB" id="A0AA86QVJ8"/>
<feature type="region of interest" description="Disordered" evidence="1">
    <location>
        <begin position="1"/>
        <end position="20"/>
    </location>
</feature>
<reference evidence="2" key="1">
    <citation type="submission" date="2023-06" db="EMBL/GenBank/DDBJ databases">
        <authorList>
            <person name="Kurt Z."/>
        </authorList>
    </citation>
    <scope>NUCLEOTIDE SEQUENCE</scope>
</reference>